<evidence type="ECO:0000256" key="1">
    <source>
        <dbReference type="SAM" id="MobiDB-lite"/>
    </source>
</evidence>
<dbReference type="PANTHER" id="PTHR16166:SF130">
    <property type="entry name" value="PROTEIN SORTING-ASSOCIATED PROTEIN, PUTATIVE (DUF1162)-RELATED"/>
    <property type="match status" value="1"/>
</dbReference>
<dbReference type="SUPFAM" id="SSF56672">
    <property type="entry name" value="DNA/RNA polymerases"/>
    <property type="match status" value="1"/>
</dbReference>
<dbReference type="InterPro" id="IPR026847">
    <property type="entry name" value="VPS13"/>
</dbReference>
<accession>M7ZPX9</accession>
<dbReference type="GO" id="GO:0045053">
    <property type="term" value="P:protein retention in Golgi apparatus"/>
    <property type="evidence" value="ECO:0007669"/>
    <property type="project" value="TreeGrafter"/>
</dbReference>
<organism evidence="2">
    <name type="scientific">Triticum urartu</name>
    <name type="common">Red wild einkorn</name>
    <name type="synonym">Crithodium urartu</name>
    <dbReference type="NCBI Taxonomy" id="4572"/>
    <lineage>
        <taxon>Eukaryota</taxon>
        <taxon>Viridiplantae</taxon>
        <taxon>Streptophyta</taxon>
        <taxon>Embryophyta</taxon>
        <taxon>Tracheophyta</taxon>
        <taxon>Spermatophyta</taxon>
        <taxon>Magnoliopsida</taxon>
        <taxon>Liliopsida</taxon>
        <taxon>Poales</taxon>
        <taxon>Poaceae</taxon>
        <taxon>BOP clade</taxon>
        <taxon>Pooideae</taxon>
        <taxon>Triticodae</taxon>
        <taxon>Triticeae</taxon>
        <taxon>Triticinae</taxon>
        <taxon>Triticum</taxon>
    </lineage>
</organism>
<dbReference type="eggNOG" id="KOG1809">
    <property type="taxonomic scope" value="Eukaryota"/>
</dbReference>
<name>M7ZPX9_TRIUA</name>
<dbReference type="eggNOG" id="KOG1075">
    <property type="taxonomic scope" value="Eukaryota"/>
</dbReference>
<evidence type="ECO:0000313" key="2">
    <source>
        <dbReference type="EMBL" id="EMS50104.1"/>
    </source>
</evidence>
<dbReference type="GO" id="GO:0006623">
    <property type="term" value="P:protein targeting to vacuole"/>
    <property type="evidence" value="ECO:0007669"/>
    <property type="project" value="TreeGrafter"/>
</dbReference>
<dbReference type="InterPro" id="IPR000477">
    <property type="entry name" value="RT_dom"/>
</dbReference>
<dbReference type="Pfam" id="PF00078">
    <property type="entry name" value="RVT_1"/>
    <property type="match status" value="1"/>
</dbReference>
<dbReference type="InterPro" id="IPR043502">
    <property type="entry name" value="DNA/RNA_pol_sf"/>
</dbReference>
<dbReference type="Pfam" id="PF25036">
    <property type="entry name" value="VPS13_VAB"/>
    <property type="match status" value="1"/>
</dbReference>
<dbReference type="InterPro" id="IPR009543">
    <property type="entry name" value="VPS13_VAB"/>
</dbReference>
<dbReference type="EMBL" id="KD234874">
    <property type="protein sequence ID" value="EMS50104.1"/>
    <property type="molecule type" value="Genomic_DNA"/>
</dbReference>
<gene>
    <name evidence="2" type="ORF">TRIUR3_20700</name>
</gene>
<dbReference type="OMA" id="HANIHHA"/>
<feature type="region of interest" description="Disordered" evidence="1">
    <location>
        <begin position="1207"/>
        <end position="1226"/>
    </location>
</feature>
<reference evidence="2" key="1">
    <citation type="journal article" date="2013" name="Nature">
        <title>Draft genome of the wheat A-genome progenitor Triticum urartu.</title>
        <authorList>
            <person name="Ling H.Q."/>
            <person name="Zhao S."/>
            <person name="Liu D."/>
            <person name="Wang J."/>
            <person name="Sun H."/>
            <person name="Zhang C."/>
            <person name="Fan H."/>
            <person name="Li D."/>
            <person name="Dong L."/>
            <person name="Tao Y."/>
            <person name="Gao C."/>
            <person name="Wu H."/>
            <person name="Li Y."/>
            <person name="Cui Y."/>
            <person name="Guo X."/>
            <person name="Zheng S."/>
            <person name="Wang B."/>
            <person name="Yu K."/>
            <person name="Liang Q."/>
            <person name="Yang W."/>
            <person name="Lou X."/>
            <person name="Chen J."/>
            <person name="Feng M."/>
            <person name="Jian J."/>
            <person name="Zhang X."/>
            <person name="Luo G."/>
            <person name="Jiang Y."/>
            <person name="Liu J."/>
            <person name="Wang Z."/>
            <person name="Sha Y."/>
            <person name="Zhang B."/>
            <person name="Wu H."/>
            <person name="Tang D."/>
            <person name="Shen Q."/>
            <person name="Xue P."/>
            <person name="Zou S."/>
            <person name="Wang X."/>
            <person name="Liu X."/>
            <person name="Wang F."/>
            <person name="Yang Y."/>
            <person name="An X."/>
            <person name="Dong Z."/>
            <person name="Zhang K."/>
            <person name="Zhang X."/>
            <person name="Luo M.C."/>
            <person name="Dvorak J."/>
            <person name="Tong Y."/>
            <person name="Wang J."/>
            <person name="Yang H."/>
            <person name="Li Z."/>
            <person name="Wang D."/>
            <person name="Zhang A."/>
            <person name="Wang J."/>
        </authorList>
    </citation>
    <scope>NUCLEOTIDE SEQUENCE</scope>
</reference>
<protein>
    <submittedName>
        <fullName evidence="2">Retrovirus-related Pol polyprotein LINE-1</fullName>
    </submittedName>
</protein>
<proteinExistence type="predicted"/>
<dbReference type="PANTHER" id="PTHR16166">
    <property type="entry name" value="VACUOLAR PROTEIN SORTING-ASSOCIATED PROTEIN VPS13"/>
    <property type="match status" value="1"/>
</dbReference>
<sequence>MIEGLVSSLEDKFTSGFASVLLNCSQVRIDDITIQVRYLDGSHVLVLRATDLQLGPELVSRSSLFRGLVGSSISSIKKNHLLVKCNDFEFVMKENDCTDCTASFTGLSACARLDNLQLAAFSIHVPSACCKISPKAIPSLMVILDITSQKEHYKTRSGRELWQIAMQKLDSPIVGHRFSLSKALSCATYWQHYVHAYVLLLSLVGYPSDKVIKKNCGRVSRNRKMLGAIRDHWVIVLELEEKVPAEAIARARRAARSKLAISQQQNKQESSKTLLVSSIMKILSPFLYLWRFVVFAFWSVFRARDSGNKTCRSRAHIFPGFSHDSDMEFQLGIHLGELSVILLPIADHSIGMKKLNNGSKSYHSDLPSIHLVIKSSCLLYSAGCITQSLFFVAGELKVFLAGVPKLSRADNSNTLGRNSSFKTAEFAEDTDSKMILWSDSASMHPFSEKQSDEFPHSDGSSTAVLRSGMEKLWREWMLISNLYNESGVIHHEKPSVIFEVKSYVVDPYQNISGFHQCRFTVGKLNLDLDYQCASSTYMLHRQFMHYKHLKELNRNIPNLPIPGASITPASGVLDKLRSFTQIMNIVMSDAIPGNTLQIEALIAGPSIRLSFDKNNLLQNCKNKYVPLFSRMNSRTSCIVLSLAYVECAMWPASLSTPPRSNSHVKESHSTFCMKEVQEPVYPATGSSARHVYPENIELDAYFKLANLTLLIDNLETNHQCHVFGPMSANFQLSTGRKYVHSFFADRNILSMNLGGGIVGCIALFYMDELFTVCQLIESMHLVALNSDLVNVKYSQDFIGRLASFCNKTVVGSTRDLGIDRIAQEESIDSHTELIVEVEPTYIIFSTSRGGLFPNPAVFVNNTINYISSSPIFEGITTQELHDMLALGVGFCIRSSSLKLLLGGQCTDILVSLSGIQSVVFENQVEYTTMLSSLPYNKNQFIITECTFHLRAGPTKDSLTLVKMEDESRSGRVSDSLGICYSIEIEFTEVYIGDYRVHNYLTEVNQPSRQKISLLIDDNLQIFKCKIQGGLIFLETIFLAKLVFCCKIYFWLLMDLPVWATSNLAKESVTSVSAKSDPNVINGYTQGEVSPVSLGVHSQSEESHLNAIKCLDIDLSRISITLAVADEPGTYQGLTLEVDASFQLLNFGMKILFEVKCLSVSTISSMPKSAHEQLRDVPAPRFRSRKSTVLTSQSEIQEYLPFIEADNGVTHDRDAPASSTSTLESSTGHTLEFSSHKSYILSHFSTSLKIEKKQLDRDSNLMCLSGDYCGNGFVSGLEVTISLSSIEMISSLLAPFHGMLSSTATQKEIQIGDTTQQEQLDNIDCTIPDGAIVAIRDLDQQMYVSVKNIGMKYQVVGAYHYSLAGEHALFKVKHHKRWGSDTPYISLLSLCAKTDEGKELALSFSQGSDLVEISSFVDKPCSLWSLFPLGFDSFEDDEDDGNSCKVISSSSYHLVNKKNNYGIAFVDGLLEFVKKPGNPFKLKILDESLFSDVARLIVPNMNLDGNSYLDVEDELPSAVMDRLETVASSQHITISIDKIVFTITHEVFDTGDVFPLVQNCINDIRVVTQIYPSKIRILSSFKVSGQYFDARKNMWEDLISPITSYVFLRFRFFNQDSVTRRSRTPLRFFFHLKQVDIFINELSVDMLLYLVGKLGLMGPYAVRNSAIFPNCCKIENNSRLALVCHFQNNGDAIVPGQQSTSVFLSILARNFVFDDNRPHDQSLVSISLFKEGAFSTAPINIPLHESGIYAWRTLASSLKDSRRFSGPFVVVKVSQNSVLQEGLSLSVQPLLRIYNKSDFPLELRFQRPQNENEEAALVTVRSGDMVDESTGVLDAMNLSGGSKKALMSLALGNSEGHFSNYCSRISGNFMLSIRPEMSEHSNLSHATLFQWSEDITGEKAVRISGVIEKLNYNIRKAFSIDSMKSSFSSLSCPVSVDGQHVTDLYFLIHTLARDVPLQPTNGTRVSGRSASVALQLQREIFIYPTVQVYNFLQTDIHVLLTDSKPENTRDDNFGLIGKEATITSGSSAYFYVNPAMFNFSVTLISYGSKSKAANSADWAKRMQKQTARAQFLDLELEFVPGKFHSSLRLLRQEKGLLEVALFTRYTLQNTSDYPLLCTASGQKPLPAYVMLNVMLNNWFEIGKGNINLPPQNGCILPSMSMSSWFTNSSGTKGNPLELQKKDLHMERYREQKKDLHMVFIDLEKAYDKMPRNVMWWALEKHKVPAKYITLIKDMYDNVVTSVRTSDVDTDDFPIKIGLHQGSALSPYLFALVMDEVTRDIQGDIPWCMLFADDVVLVDDSRTGADGGIDEDVNHRIKAGWMKWRQASGILCDKKVPQKLNGKFYRTAVRPAMLYGVECWPTKRRHVQQLGVAEMRMLRWMCGHTRKDRVRNDDIRDRVGVAPIEEKLVQHRLRWFGHIQRRPPEAPVHSGRLKRAENVKRGRGRPNLTWEESVKRDLKDWSITKELAMDRVVLIVPRYVISNESAAAVAVRQCLVQVFHFCSDKYLLDDIDGLTIEAKQRATLQTWKPGKKREGNYFDLFLKKHKNVSEDSLIFIQFCPKETGYGWSGPICVSSIGRFFMKFRRSEDMVIDGINKDTLQDGKLKQFASVDVVQENTSFVLHFTKPPKVALPYRVENCLNKASIMYFQKFYFDLFYLVIFSLSKSDEVLQSPSTILMATFQRVSADSVITDRHKNVDVAVYSVNVDEKWDGASFGSVLRMNKLQGDALNENILRIVCVLNSSNSSVKQVHYCSIILQIIASFRPGRSQTSYSSSQEALRALLHSVVKVPEISNSAVELNGVLLNHALVTFRELFLKCAQHYSWYVLRAIYVTKGSSLLPPSFASMFDDSASSVLDVFFDPSDGSLNLPGLTIGMFKFISKNMKSGGTKRYLGDLGKTVKTASSNALFAAITEVSDSVVKGAETNGLNGMVTGFHRGMLRLAMEPSVLGQAIMEGGPDRKIKLDHSPGLDELYIEGYLQAMLDVMYKQEYLRVRVIDDLVFLKNLPPNSALINEIVENVKAFLVSKALLKGDASTVRSWRRLRNEPEWKIAPTVLTLCEHLFVSFAVRLLHQEATKAIAEATTKVKGQLTGGEDEGESSSGGGALVKQGRLWTVGRFAASGVVAYVDGRLCRHIPNPIARRIVSGFLLSFIDRRDDE</sequence>
<dbReference type="STRING" id="4572.M7ZPX9"/>
<feature type="compositionally biased region" description="Polar residues" evidence="1">
    <location>
        <begin position="1216"/>
        <end position="1226"/>
    </location>
</feature>
<dbReference type="PROSITE" id="PS50878">
    <property type="entry name" value="RT_POL"/>
    <property type="match status" value="1"/>
</dbReference>